<proteinExistence type="predicted"/>
<dbReference type="Proteomes" id="UP001470230">
    <property type="component" value="Unassembled WGS sequence"/>
</dbReference>
<comment type="caution">
    <text evidence="1">The sequence shown here is derived from an EMBL/GenBank/DDBJ whole genome shotgun (WGS) entry which is preliminary data.</text>
</comment>
<keyword evidence="2" id="KW-1185">Reference proteome</keyword>
<gene>
    <name evidence="1" type="ORF">M9Y10_043493</name>
</gene>
<accession>A0ABR2K0I8</accession>
<sequence length="128" mass="14206">MSSDLDQLETGLMDAIAQSLETNGYLPRIRAQLKVNALAKAQDLEKNGTISNSDQIHKKEIENDDDAVMVKLCRQLFEFCKLDETVKMMDIEIAQKDNVNIADKCPQIDASAPEPGILQLVDKASSKQ</sequence>
<evidence type="ECO:0000313" key="1">
    <source>
        <dbReference type="EMBL" id="KAK8884383.1"/>
    </source>
</evidence>
<reference evidence="1 2" key="1">
    <citation type="submission" date="2024-04" db="EMBL/GenBank/DDBJ databases">
        <title>Tritrichomonas musculus Genome.</title>
        <authorList>
            <person name="Alves-Ferreira E."/>
            <person name="Grigg M."/>
            <person name="Lorenzi H."/>
            <person name="Galac M."/>
        </authorList>
    </citation>
    <scope>NUCLEOTIDE SEQUENCE [LARGE SCALE GENOMIC DNA]</scope>
    <source>
        <strain evidence="1 2">EAF2021</strain>
    </source>
</reference>
<protein>
    <submittedName>
        <fullName evidence="1">FGFR1 oncoprotein partner</fullName>
    </submittedName>
</protein>
<name>A0ABR2K0I8_9EUKA</name>
<dbReference type="EMBL" id="JAPFFF010000008">
    <property type="protein sequence ID" value="KAK8884383.1"/>
    <property type="molecule type" value="Genomic_DNA"/>
</dbReference>
<organism evidence="1 2">
    <name type="scientific">Tritrichomonas musculus</name>
    <dbReference type="NCBI Taxonomy" id="1915356"/>
    <lineage>
        <taxon>Eukaryota</taxon>
        <taxon>Metamonada</taxon>
        <taxon>Parabasalia</taxon>
        <taxon>Tritrichomonadida</taxon>
        <taxon>Tritrichomonadidae</taxon>
        <taxon>Tritrichomonas</taxon>
    </lineage>
</organism>
<evidence type="ECO:0000313" key="2">
    <source>
        <dbReference type="Proteomes" id="UP001470230"/>
    </source>
</evidence>